<evidence type="ECO:0000256" key="1">
    <source>
        <dbReference type="SAM" id="MobiDB-lite"/>
    </source>
</evidence>
<proteinExistence type="predicted"/>
<reference evidence="2" key="1">
    <citation type="submission" date="2014-06" db="EMBL/GenBank/DDBJ databases">
        <authorList>
            <person name="Ju J."/>
            <person name="Zhang J."/>
        </authorList>
    </citation>
    <scope>NUCLEOTIDE SEQUENCE</scope>
    <source>
        <strain evidence="2">SscI8</strain>
    </source>
</reference>
<dbReference type="PANTHER" id="PTHR33266">
    <property type="entry name" value="CHROMOSOME 15, WHOLE GENOME SHOTGUN SEQUENCE"/>
    <property type="match status" value="1"/>
</dbReference>
<dbReference type="EMBL" id="LK056649">
    <property type="protein sequence ID" value="CDR87094.1"/>
    <property type="molecule type" value="Genomic_DNA"/>
</dbReference>
<protein>
    <submittedName>
        <fullName evidence="2">Uncharacterized protein</fullName>
    </submittedName>
</protein>
<sequence>MDKSVTPPSSASAVQIEFAAAGQDDIQAQHESSPARRYRAYEDMCQDIIREMPDESHEVLPFAAILVRLFDPNMIVGNDPLLEYFLATLLTPSQSPFIKLATRFLTQSARDLPAHVVQQVFQLDRLQLNSGYQPNFPQTAKVVLDRIRLYRHTTTDPPSTLLKCLAAFIPLVFKPAPPPATLEVEQRARYVQRAFSSAFLGPAVDRLIFHLLVHSKHSFTTHGRTTLNPRSHKRSLKPQPSTDQQPDLPYYARVIPILQSSGFGKTKMCIHLSARHPGLLLCLRHHSPKQATSFPPQDSLVYQYMRACIDALPKPHAEHLDKNDLDPGHDDLDVHFRLANFLAAYCSSLTRYLVQLMRLSGCYQTFAASTPAGSHSSWSLCWKTLVYVLSTSLYQKSGFLPALALDPPLDFCSHLGTFKDLGLFPGSQKSRLDRDAGHDRALTQHQIDFVSSLRAEDARDKLISEIIDLADLGNERLQVYTDAAKMAQNIIRPSLLELEKLVEKHDPDREAMFHLALDECGSIESLLPHLRRLWNYAEPERTWILLIDTNSQISPVAGKAASAASSRTDLFSGTHQLPLPFTALPLDVHPTHEDALDLAKAIQAGKCSLRRLNLMIPKLGRPLWNDNSLFRDQDYLLRCHAIIGKLVGGSTSWRWPNKLPDTSSLTRDDAAFQAIMALVLQRVPMGRSCLSEQVTWQEFVKKQISYNLRFIEKVLPHTNVVKSHVVSEPPLSVAAAWSFRHEPSRIGLKWSTAIIHLADARTSVGLQVGLEGEEGVQLLCTIAADFAAGEVYQRDYPNVGFDDAFHDRYACTMGLVRLDQWLDMLIGSQIDTSIPIAVDDSPRQAASYSRQLNQDFKAWTKTQWLNFKHVADLPQEVNMAKCLDRGLLAQFWLRHAAMRGISTQAGWDLLVPVYHSVQTPIGDEPFEMKRLSFVAIQVKNELYNPKFPNPLGPELSADDVDDAHEASSSCNTTLELYLDLRGPSRLPHLARMDAKSPHEQRKHRHTRYNIYVSGLDTERYPVLNGLQGDARGLMPTMFGLSYLGTNRFESDFIEAVDQLPQEAQQQAHKQLHELQGYMPMLNGIPRQSPQQWRRKPFSRGYAVGQSKRMRAGTDVPDD</sequence>
<organism evidence="2">
    <name type="scientific">Sporisorium scitamineum</name>
    <dbReference type="NCBI Taxonomy" id="49012"/>
    <lineage>
        <taxon>Eukaryota</taxon>
        <taxon>Fungi</taxon>
        <taxon>Dikarya</taxon>
        <taxon>Basidiomycota</taxon>
        <taxon>Ustilaginomycotina</taxon>
        <taxon>Ustilaginomycetes</taxon>
        <taxon>Ustilaginales</taxon>
        <taxon>Ustilaginaceae</taxon>
        <taxon>Sporisorium</taxon>
    </lineage>
</organism>
<dbReference type="OrthoDB" id="2555263at2759"/>
<gene>
    <name evidence="2" type="ORF">SPSC_00014</name>
</gene>
<evidence type="ECO:0000313" key="2">
    <source>
        <dbReference type="EMBL" id="CDR87094.1"/>
    </source>
</evidence>
<dbReference type="PANTHER" id="PTHR33266:SF1">
    <property type="entry name" value="F-BOX DOMAIN-CONTAINING PROTEIN"/>
    <property type="match status" value="1"/>
</dbReference>
<feature type="region of interest" description="Disordered" evidence="1">
    <location>
        <begin position="221"/>
        <end position="246"/>
    </location>
</feature>
<feature type="region of interest" description="Disordered" evidence="1">
    <location>
        <begin position="1086"/>
        <end position="1118"/>
    </location>
</feature>
<dbReference type="AlphaFoldDB" id="A0A140KLW3"/>
<name>A0A140KLW3_9BASI</name>
<accession>A0A140KLW3</accession>